<dbReference type="SMART" id="SM00136">
    <property type="entry name" value="LamNT"/>
    <property type="match status" value="1"/>
</dbReference>
<feature type="domain" description="Laminin EGF-like" evidence="14">
    <location>
        <begin position="735"/>
        <end position="788"/>
    </location>
</feature>
<keyword evidence="7" id="KW-0130">Cell adhesion</keyword>
<evidence type="ECO:0000256" key="12">
    <source>
        <dbReference type="PROSITE-ProRule" id="PRU00460"/>
    </source>
</evidence>
<comment type="subcellular location">
    <subcellularLocation>
        <location evidence="1">Secreted</location>
        <location evidence="1">Extracellular space</location>
        <location evidence="1">Extracellular matrix</location>
        <location evidence="1">Basement membrane</location>
    </subcellularLocation>
</comment>
<feature type="disulfide bond" evidence="12">
    <location>
        <begin position="647"/>
        <end position="656"/>
    </location>
</feature>
<dbReference type="GO" id="GO:0005576">
    <property type="term" value="C:extracellular region"/>
    <property type="evidence" value="ECO:0007669"/>
    <property type="project" value="UniProtKB-ARBA"/>
</dbReference>
<dbReference type="FunFam" id="2.10.25.10:FF:000033">
    <property type="entry name" value="Laminin subunit alpha 2"/>
    <property type="match status" value="1"/>
</dbReference>
<keyword evidence="3" id="KW-0272">Extracellular matrix</keyword>
<evidence type="ECO:0000256" key="4">
    <source>
        <dbReference type="ARBA" id="ARBA00022729"/>
    </source>
</evidence>
<evidence type="ECO:0000259" key="16">
    <source>
        <dbReference type="PROSITE" id="PS51117"/>
    </source>
</evidence>
<keyword evidence="6" id="KW-0084">Basement membrane</keyword>
<dbReference type="Gene3D" id="2.60.120.260">
    <property type="entry name" value="Galactose-binding domain-like"/>
    <property type="match status" value="1"/>
</dbReference>
<dbReference type="InterPro" id="IPR050440">
    <property type="entry name" value="Laminin/Netrin_ECM"/>
</dbReference>
<dbReference type="GO" id="GO:0009887">
    <property type="term" value="P:animal organ morphogenesis"/>
    <property type="evidence" value="ECO:0007669"/>
    <property type="project" value="TreeGrafter"/>
</dbReference>
<feature type="domain" description="Laminin EGF-like" evidence="14">
    <location>
        <begin position="349"/>
        <end position="391"/>
    </location>
</feature>
<evidence type="ECO:0000256" key="1">
    <source>
        <dbReference type="ARBA" id="ARBA00004302"/>
    </source>
</evidence>
<feature type="disulfide bond" evidence="12">
    <location>
        <begin position="392"/>
        <end position="404"/>
    </location>
</feature>
<comment type="caution">
    <text evidence="12">Lacks conserved residue(s) required for the propagation of feature annotation.</text>
</comment>
<dbReference type="InterPro" id="IPR008211">
    <property type="entry name" value="Laminin_N"/>
</dbReference>
<keyword evidence="11 12" id="KW-0424">Laminin EGF-like domain</keyword>
<evidence type="ECO:0000256" key="8">
    <source>
        <dbReference type="ARBA" id="ARBA00023054"/>
    </source>
</evidence>
<dbReference type="GO" id="GO:0043256">
    <property type="term" value="C:laminin complex"/>
    <property type="evidence" value="ECO:0007669"/>
    <property type="project" value="UniProtKB-ARBA"/>
</dbReference>
<evidence type="ECO:0000256" key="2">
    <source>
        <dbReference type="ARBA" id="ARBA00022525"/>
    </source>
</evidence>
<dbReference type="FunFam" id="2.10.25.10:FF:000084">
    <property type="entry name" value="Laminin subunit alpha 3"/>
    <property type="match status" value="1"/>
</dbReference>
<dbReference type="GO" id="GO:0005201">
    <property type="term" value="F:extracellular matrix structural constituent"/>
    <property type="evidence" value="ECO:0007669"/>
    <property type="project" value="TreeGrafter"/>
</dbReference>
<feature type="disulfide bond" evidence="12">
    <location>
        <begin position="760"/>
        <end position="769"/>
    </location>
</feature>
<evidence type="ECO:0000256" key="5">
    <source>
        <dbReference type="ARBA" id="ARBA00022737"/>
    </source>
</evidence>
<feature type="disulfide bond" evidence="12">
    <location>
        <begin position="413"/>
        <end position="422"/>
    </location>
</feature>
<dbReference type="FunFam" id="2.10.25.10:FF:000051">
    <property type="entry name" value="Laminin subunit alpha 4"/>
    <property type="match status" value="1"/>
</dbReference>
<sequence>MATDCAAVWSLVNLTPEEVSVPINLSRPSQGQYCDICSQGESDRAHPITNAIDGTERWWQSPPLSRSTEYNEVNVTLDLGQLFHVAYVLIKFANSPRPDLWVLERSINFGQTYQPWQYFACETIERINNDDDIVCTTEYSRIVPLENGEIVVSLVNGRPGAMNFSYSPVLRDFTKATNIRLRFLRTNTLLGHLMGKALRDPTVTRRYYYSIKDISIGGRCVCNGHAEACNAKDPNDPYKLQCDCQHNTCGVSCDQCCPGYNQLPWKPATTYSANECEPCNCHRHSFDCYYDPEVDQRRGSLDIHGHHRGGGVCLNCQHHTTGVNCERCIPTYYRSPEHPVDSPLACSLCSCDPRTSLDSSCTASGLCHCRPNFSGCDRCAPGFYGYPNCRLCDCNEAGTEEEVCDSFTGQCLCKENVQGSRCDQCRVGTFHLDPTNPKGCTSCFCFGATDRCRSSDKRRTEIMDMEGWVLLGADRQEVPVAVYPGQDLVEADLSDVPDVYQDLHWHAPRTYLGDKVKAGAQAVRSSSSSSQGSFRHAQTGNSVSREELMMVLVGLESLQIRALHSQSAHSVSLRGAVLEGAESLPTGRHANNVEICMCPANYLGDSCQVRSRFFCHTIGLFLGKCVPCNCNGHSDRCQDGSGICLNCQHNTAGDHCEKCQGGFLGNNSLDGQAVSCSSCPCPLRVPSNNFAEGCVQKNERMQCLCMPGYAGPHCERCAPGFYGNPMVLGSRCQPCHCHGNTDPNMLFTDCHPLTGECLSCMHDTAGPRCDVCAPGYHGDAIHAKNCTRCDCSQCGTESCDPQTGRCRCKPGVSGPRCDRCEDGSFGFDSCSGCRRCDCEASAALVQPCDPQSGQCACQPGVNGPNCRQCAPGFWDYGPDECQCRGGRCDPRTGECRCPDGMTGKQCDVCTHKHSVAVENQHGGLHCEGK</sequence>
<keyword evidence="5" id="KW-0677">Repeat</keyword>
<dbReference type="PROSITE" id="PS01248">
    <property type="entry name" value="EGF_LAM_1"/>
    <property type="match status" value="3"/>
</dbReference>
<dbReference type="PANTHER" id="PTHR10574">
    <property type="entry name" value="NETRIN/LAMININ-RELATED"/>
    <property type="match status" value="1"/>
</dbReference>
<feature type="compositionally biased region" description="Polar residues" evidence="13">
    <location>
        <begin position="531"/>
        <end position="541"/>
    </location>
</feature>
<name>A0A665VCL7_ECHNA</name>
<dbReference type="CDD" id="cd00055">
    <property type="entry name" value="EGF_Lam"/>
    <property type="match status" value="9"/>
</dbReference>
<protein>
    <submittedName>
        <fullName evidence="17">Laminin, alpha 5</fullName>
    </submittedName>
</protein>
<dbReference type="AlphaFoldDB" id="A0A665VCL7"/>
<reference evidence="17" key="3">
    <citation type="submission" date="2025-09" db="UniProtKB">
        <authorList>
            <consortium name="Ensembl"/>
        </authorList>
    </citation>
    <scope>IDENTIFICATION</scope>
</reference>
<feature type="disulfide bond" evidence="12">
    <location>
        <begin position="394"/>
        <end position="411"/>
    </location>
</feature>
<dbReference type="Gene3D" id="2.10.25.10">
    <property type="entry name" value="Laminin"/>
    <property type="match status" value="8"/>
</dbReference>
<dbReference type="OMA" id="SCENCAW"/>
<dbReference type="PRINTS" id="PR00011">
    <property type="entry name" value="EGFLAMININ"/>
</dbReference>
<feature type="domain" description="Laminin IV type A" evidence="15">
    <location>
        <begin position="463"/>
        <end position="595"/>
    </location>
</feature>
<keyword evidence="4" id="KW-0732">Signal</keyword>
<dbReference type="InterPro" id="IPR056863">
    <property type="entry name" value="LMN_ATRN_NET-like_EGF"/>
</dbReference>
<evidence type="ECO:0000256" key="11">
    <source>
        <dbReference type="ARBA" id="ARBA00023292"/>
    </source>
</evidence>
<keyword evidence="18" id="KW-1185">Reference proteome</keyword>
<feature type="disulfide bond" evidence="12">
    <location>
        <begin position="836"/>
        <end position="848"/>
    </location>
</feature>
<dbReference type="Pfam" id="PF00052">
    <property type="entry name" value="Laminin_B"/>
    <property type="match status" value="1"/>
</dbReference>
<proteinExistence type="predicted"/>
<dbReference type="Pfam" id="PF00053">
    <property type="entry name" value="EGF_laminin"/>
    <property type="match status" value="8"/>
</dbReference>
<evidence type="ECO:0000256" key="9">
    <source>
        <dbReference type="ARBA" id="ARBA00023157"/>
    </source>
</evidence>
<keyword evidence="9 12" id="KW-1015">Disulfide bond</keyword>
<evidence type="ECO:0000313" key="17">
    <source>
        <dbReference type="Ensembl" id="ENSENLP00000029474.1"/>
    </source>
</evidence>
<accession>A0A665VCL7</accession>
<dbReference type="GO" id="GO:0007155">
    <property type="term" value="P:cell adhesion"/>
    <property type="evidence" value="ECO:0007669"/>
    <property type="project" value="UniProtKB-KW"/>
</dbReference>
<feature type="domain" description="Laminin EGF-like" evidence="14">
    <location>
        <begin position="392"/>
        <end position="442"/>
    </location>
</feature>
<dbReference type="Proteomes" id="UP000472264">
    <property type="component" value="Chromosome 7"/>
</dbReference>
<dbReference type="InterPro" id="IPR000034">
    <property type="entry name" value="Laminin_IV"/>
</dbReference>
<feature type="disulfide bond" evidence="12">
    <location>
        <begin position="838"/>
        <end position="855"/>
    </location>
</feature>
<dbReference type="SMART" id="SM00181">
    <property type="entry name" value="EGF"/>
    <property type="match status" value="7"/>
</dbReference>
<reference evidence="17" key="1">
    <citation type="submission" date="2021-04" db="EMBL/GenBank/DDBJ databases">
        <authorList>
            <consortium name="Wellcome Sanger Institute Data Sharing"/>
        </authorList>
    </citation>
    <scope>NUCLEOTIDE SEQUENCE [LARGE SCALE GENOMIC DNA]</scope>
</reference>
<feature type="domain" description="Laminin EGF-like" evidence="14">
    <location>
        <begin position="628"/>
        <end position="678"/>
    </location>
</feature>
<reference evidence="17" key="2">
    <citation type="submission" date="2025-08" db="UniProtKB">
        <authorList>
            <consortium name="Ensembl"/>
        </authorList>
    </citation>
    <scope>IDENTIFICATION</scope>
</reference>
<evidence type="ECO:0000256" key="6">
    <source>
        <dbReference type="ARBA" id="ARBA00022869"/>
    </source>
</evidence>
<dbReference type="SUPFAM" id="SSF57196">
    <property type="entry name" value="EGF/Laminin"/>
    <property type="match status" value="9"/>
</dbReference>
<dbReference type="SMART" id="SM00281">
    <property type="entry name" value="LamB"/>
    <property type="match status" value="1"/>
</dbReference>
<evidence type="ECO:0000256" key="3">
    <source>
        <dbReference type="ARBA" id="ARBA00022530"/>
    </source>
</evidence>
<evidence type="ECO:0000313" key="18">
    <source>
        <dbReference type="Proteomes" id="UP000472264"/>
    </source>
</evidence>
<dbReference type="FunFam" id="2.10.25.10:FF:000188">
    <property type="entry name" value="Laminin subunit gamma 2"/>
    <property type="match status" value="1"/>
</dbReference>
<feature type="disulfide bond" evidence="12">
    <location>
        <begin position="808"/>
        <end position="817"/>
    </location>
</feature>
<dbReference type="InterPro" id="IPR002049">
    <property type="entry name" value="LE_dom"/>
</dbReference>
<evidence type="ECO:0000256" key="13">
    <source>
        <dbReference type="SAM" id="MobiDB-lite"/>
    </source>
</evidence>
<dbReference type="Pfam" id="PF00055">
    <property type="entry name" value="Laminin_N"/>
    <property type="match status" value="1"/>
</dbReference>
<dbReference type="Pfam" id="PF24973">
    <property type="entry name" value="EGF_LMN_ATRN"/>
    <property type="match status" value="1"/>
</dbReference>
<dbReference type="Ensembl" id="ENSENLT00000030348.1">
    <property type="protein sequence ID" value="ENSENLP00000029474.1"/>
    <property type="gene ID" value="ENSENLG00000013101.1"/>
</dbReference>
<evidence type="ECO:0000256" key="7">
    <source>
        <dbReference type="ARBA" id="ARBA00022889"/>
    </source>
</evidence>
<evidence type="ECO:0000259" key="14">
    <source>
        <dbReference type="PROSITE" id="PS50027"/>
    </source>
</evidence>
<dbReference type="GO" id="GO:0007411">
    <property type="term" value="P:axon guidance"/>
    <property type="evidence" value="ECO:0007669"/>
    <property type="project" value="TreeGrafter"/>
</dbReference>
<keyword evidence="2" id="KW-0964">Secreted</keyword>
<dbReference type="PROSITE" id="PS51117">
    <property type="entry name" value="LAMININ_NTER"/>
    <property type="match status" value="1"/>
</dbReference>
<keyword evidence="8" id="KW-0175">Coiled coil</keyword>
<feature type="domain" description="Laminin EGF-like" evidence="14">
    <location>
        <begin position="836"/>
        <end position="883"/>
    </location>
</feature>
<feature type="domain" description="Laminin EGF-like" evidence="14">
    <location>
        <begin position="789"/>
        <end position="835"/>
    </location>
</feature>
<evidence type="ECO:0000259" key="15">
    <source>
        <dbReference type="PROSITE" id="PS51115"/>
    </source>
</evidence>
<dbReference type="PANTHER" id="PTHR10574:SF406">
    <property type="entry name" value="LAMININ SUBUNIT ALPHA 5"/>
    <property type="match status" value="1"/>
</dbReference>
<dbReference type="FunFam" id="2.10.25.10:FF:000069">
    <property type="entry name" value="Laminin subunit alpha 1"/>
    <property type="match status" value="1"/>
</dbReference>
<keyword evidence="10" id="KW-0325">Glycoprotein</keyword>
<dbReference type="PROSITE" id="PS51115">
    <property type="entry name" value="LAMININ_IVA"/>
    <property type="match status" value="1"/>
</dbReference>
<dbReference type="PROSITE" id="PS00022">
    <property type="entry name" value="EGF_1"/>
    <property type="match status" value="1"/>
</dbReference>
<dbReference type="PROSITE" id="PS50027">
    <property type="entry name" value="EGF_LAM_2"/>
    <property type="match status" value="6"/>
</dbReference>
<dbReference type="InterPro" id="IPR000742">
    <property type="entry name" value="EGF"/>
</dbReference>
<dbReference type="SMART" id="SM00180">
    <property type="entry name" value="EGF_Lam"/>
    <property type="match status" value="10"/>
</dbReference>
<dbReference type="FunFam" id="2.10.25.10:FF:000074">
    <property type="entry name" value="Laminin subunit alpha"/>
    <property type="match status" value="1"/>
</dbReference>
<feature type="disulfide bond" evidence="12">
    <location>
        <begin position="772"/>
        <end position="786"/>
    </location>
</feature>
<feature type="disulfide bond" evidence="12">
    <location>
        <begin position="857"/>
        <end position="866"/>
    </location>
</feature>
<feature type="region of interest" description="Disordered" evidence="13">
    <location>
        <begin position="522"/>
        <end position="541"/>
    </location>
</feature>
<feature type="domain" description="Laminin N-terminal" evidence="16">
    <location>
        <begin position="1"/>
        <end position="219"/>
    </location>
</feature>
<dbReference type="GO" id="GO:0009888">
    <property type="term" value="P:tissue development"/>
    <property type="evidence" value="ECO:0007669"/>
    <property type="project" value="TreeGrafter"/>
</dbReference>
<feature type="disulfide bond" evidence="12">
    <location>
        <begin position="349"/>
        <end position="361"/>
    </location>
</feature>
<evidence type="ECO:0000256" key="10">
    <source>
        <dbReference type="ARBA" id="ARBA00023180"/>
    </source>
</evidence>
<organism evidence="17 18">
    <name type="scientific">Echeneis naucrates</name>
    <name type="common">Live sharksucker</name>
    <dbReference type="NCBI Taxonomy" id="173247"/>
    <lineage>
        <taxon>Eukaryota</taxon>
        <taxon>Metazoa</taxon>
        <taxon>Chordata</taxon>
        <taxon>Craniata</taxon>
        <taxon>Vertebrata</taxon>
        <taxon>Euteleostomi</taxon>
        <taxon>Actinopterygii</taxon>
        <taxon>Neopterygii</taxon>
        <taxon>Teleostei</taxon>
        <taxon>Neoteleostei</taxon>
        <taxon>Acanthomorphata</taxon>
        <taxon>Carangaria</taxon>
        <taxon>Carangiformes</taxon>
        <taxon>Echeneidae</taxon>
        <taxon>Echeneis</taxon>
    </lineage>
</organism>